<dbReference type="InterPro" id="IPR000053">
    <property type="entry name" value="Thymidine/pyrmidine_PPase"/>
</dbReference>
<feature type="non-terminal residue" evidence="7">
    <location>
        <position position="1"/>
    </location>
</feature>
<dbReference type="Pfam" id="PF02885">
    <property type="entry name" value="Glycos_trans_3N"/>
    <property type="match status" value="1"/>
</dbReference>
<evidence type="ECO:0000256" key="4">
    <source>
        <dbReference type="ARBA" id="ARBA00022679"/>
    </source>
</evidence>
<proteinExistence type="inferred from homology"/>
<dbReference type="NCBIfam" id="NF004490">
    <property type="entry name" value="PRK05820.1"/>
    <property type="match status" value="1"/>
</dbReference>
<organism evidence="7">
    <name type="scientific">marine sediment metagenome</name>
    <dbReference type="NCBI Taxonomy" id="412755"/>
    <lineage>
        <taxon>unclassified sequences</taxon>
        <taxon>metagenomes</taxon>
        <taxon>ecological metagenomes</taxon>
    </lineage>
</organism>
<gene>
    <name evidence="7" type="ORF">S01H1_75521</name>
</gene>
<name>X0Y2S0_9ZZZZ</name>
<dbReference type="Gene3D" id="1.20.970.10">
    <property type="entry name" value="Transferase, Pyrimidine Nucleoside Phosphorylase, Chain C"/>
    <property type="match status" value="1"/>
</dbReference>
<comment type="subunit">
    <text evidence="2">Homodimer.</text>
</comment>
<comment type="similarity">
    <text evidence="1">Belongs to the thymidine/pyrimidine-nucleoside phosphorylase family.</text>
</comment>
<evidence type="ECO:0000256" key="1">
    <source>
        <dbReference type="ARBA" id="ARBA00006915"/>
    </source>
</evidence>
<feature type="non-terminal residue" evidence="7">
    <location>
        <position position="238"/>
    </location>
</feature>
<dbReference type="InterPro" id="IPR000312">
    <property type="entry name" value="Glycosyl_Trfase_fam3"/>
</dbReference>
<dbReference type="InterPro" id="IPR017872">
    <property type="entry name" value="Pyrmidine_PPase_CS"/>
</dbReference>
<dbReference type="Pfam" id="PF00591">
    <property type="entry name" value="Glycos_transf_3"/>
    <property type="match status" value="1"/>
</dbReference>
<keyword evidence="3" id="KW-0328">Glycosyltransferase</keyword>
<dbReference type="SUPFAM" id="SSF47648">
    <property type="entry name" value="Nucleoside phosphorylase/phosphoribosyltransferase N-terminal domain"/>
    <property type="match status" value="1"/>
</dbReference>
<feature type="domain" description="Glycosyl transferase family 3 N-terminal" evidence="6">
    <location>
        <begin position="3"/>
        <end position="39"/>
    </location>
</feature>
<sequence>YRDGELPDYQMSAFLMAVCFQGMSRTETVDLTRAMLESGSRLDLGSVDGPKIDKHSTGGVGDKVSIILGPLVAACGVRVPMISGRGLAHTGGTLDKLESIPGFRVGLTEKQFLAKLRRVGLVITGQSARLAPADKKLYALRDVTGTVECIPLIVGSILSKKIASGIGGLVLDIKVGSGGFSQTQKQAKELTQALLETADHWKLPAAAVLTRMEEPLGRAVGNAPEIEECVHALKGNWE</sequence>
<dbReference type="GO" id="GO:0009032">
    <property type="term" value="F:thymidine phosphorylase activity"/>
    <property type="evidence" value="ECO:0007669"/>
    <property type="project" value="TreeGrafter"/>
</dbReference>
<dbReference type="InterPro" id="IPR017459">
    <property type="entry name" value="Glycosyl_Trfase_fam3_N_dom"/>
</dbReference>
<dbReference type="EMBL" id="BARS01050613">
    <property type="protein sequence ID" value="GAG49975.1"/>
    <property type="molecule type" value="Genomic_DNA"/>
</dbReference>
<dbReference type="InterPro" id="IPR035902">
    <property type="entry name" value="Nuc_phospho_transferase"/>
</dbReference>
<keyword evidence="4" id="KW-0808">Transferase</keyword>
<dbReference type="PROSITE" id="PS00647">
    <property type="entry name" value="THYMID_PHOSPHORYLASE"/>
    <property type="match status" value="1"/>
</dbReference>
<dbReference type="InterPro" id="IPR036320">
    <property type="entry name" value="Glycosyl_Trfase_fam3_N_dom_sf"/>
</dbReference>
<evidence type="ECO:0000259" key="5">
    <source>
        <dbReference type="Pfam" id="PF00591"/>
    </source>
</evidence>
<evidence type="ECO:0000256" key="3">
    <source>
        <dbReference type="ARBA" id="ARBA00022676"/>
    </source>
</evidence>
<dbReference type="GO" id="GO:0005829">
    <property type="term" value="C:cytosol"/>
    <property type="evidence" value="ECO:0007669"/>
    <property type="project" value="TreeGrafter"/>
</dbReference>
<dbReference type="SUPFAM" id="SSF52418">
    <property type="entry name" value="Nucleoside phosphorylase/phosphoribosyltransferase catalytic domain"/>
    <property type="match status" value="1"/>
</dbReference>
<reference evidence="7" key="1">
    <citation type="journal article" date="2014" name="Front. Microbiol.">
        <title>High frequency of phylogenetically diverse reductive dehalogenase-homologous genes in deep subseafloor sedimentary metagenomes.</title>
        <authorList>
            <person name="Kawai M."/>
            <person name="Futagami T."/>
            <person name="Toyoda A."/>
            <person name="Takaki Y."/>
            <person name="Nishi S."/>
            <person name="Hori S."/>
            <person name="Arai W."/>
            <person name="Tsubouchi T."/>
            <person name="Morono Y."/>
            <person name="Uchiyama I."/>
            <person name="Ito T."/>
            <person name="Fujiyama A."/>
            <person name="Inagaki F."/>
            <person name="Takami H."/>
        </authorList>
    </citation>
    <scope>NUCLEOTIDE SEQUENCE</scope>
    <source>
        <strain evidence="7">Expedition CK06-06</strain>
    </source>
</reference>
<evidence type="ECO:0000256" key="2">
    <source>
        <dbReference type="ARBA" id="ARBA00011738"/>
    </source>
</evidence>
<comment type="caution">
    <text evidence="7">The sequence shown here is derived from an EMBL/GenBank/DDBJ whole genome shotgun (WGS) entry which is preliminary data.</text>
</comment>
<dbReference type="GO" id="GO:0006206">
    <property type="term" value="P:pyrimidine nucleobase metabolic process"/>
    <property type="evidence" value="ECO:0007669"/>
    <property type="project" value="InterPro"/>
</dbReference>
<dbReference type="FunFam" id="3.40.1030.10:FF:000003">
    <property type="entry name" value="Pyrimidine-nucleoside phosphorylase"/>
    <property type="match status" value="1"/>
</dbReference>
<dbReference type="PANTHER" id="PTHR10515">
    <property type="entry name" value="THYMIDINE PHOSPHORYLASE"/>
    <property type="match status" value="1"/>
</dbReference>
<dbReference type="GO" id="GO:0004645">
    <property type="term" value="F:1,4-alpha-oligoglucan phosphorylase activity"/>
    <property type="evidence" value="ECO:0007669"/>
    <property type="project" value="InterPro"/>
</dbReference>
<evidence type="ECO:0000259" key="6">
    <source>
        <dbReference type="Pfam" id="PF02885"/>
    </source>
</evidence>
<dbReference type="AlphaFoldDB" id="X0Y2S0"/>
<accession>X0Y2S0</accession>
<dbReference type="Gene3D" id="3.40.1030.10">
    <property type="entry name" value="Nucleoside phosphorylase/phosphoribosyltransferase catalytic domain"/>
    <property type="match status" value="1"/>
</dbReference>
<evidence type="ECO:0000313" key="7">
    <source>
        <dbReference type="EMBL" id="GAG49975.1"/>
    </source>
</evidence>
<evidence type="ECO:0008006" key="8">
    <source>
        <dbReference type="Google" id="ProtNLM"/>
    </source>
</evidence>
<feature type="domain" description="Glycosyl transferase family 3" evidence="5">
    <location>
        <begin position="50"/>
        <end position="234"/>
    </location>
</feature>
<dbReference type="PANTHER" id="PTHR10515:SF0">
    <property type="entry name" value="THYMIDINE PHOSPHORYLASE"/>
    <property type="match status" value="1"/>
</dbReference>
<protein>
    <recommendedName>
        <fullName evidence="8">Glycosyl transferase family 3 domain-containing protein</fullName>
    </recommendedName>
</protein>